<name>A0A975JD57_9RHOB</name>
<evidence type="ECO:0000313" key="2">
    <source>
        <dbReference type="EMBL" id="QUJ76076.1"/>
    </source>
</evidence>
<feature type="chain" id="PRO_5037100484" evidence="1">
    <location>
        <begin position="27"/>
        <end position="235"/>
    </location>
</feature>
<dbReference type="InterPro" id="IPR021308">
    <property type="entry name" value="GfcB"/>
</dbReference>
<dbReference type="PROSITE" id="PS51257">
    <property type="entry name" value="PROKAR_LIPOPROTEIN"/>
    <property type="match status" value="1"/>
</dbReference>
<dbReference type="KEGG" id="sual:KDD17_14270"/>
<proteinExistence type="predicted"/>
<evidence type="ECO:0000313" key="3">
    <source>
        <dbReference type="Proteomes" id="UP000683291"/>
    </source>
</evidence>
<keyword evidence="1" id="KW-0732">Signal</keyword>
<keyword evidence="3" id="KW-1185">Reference proteome</keyword>
<organism evidence="2 3">
    <name type="scientific">Sulfitobacter albidus</name>
    <dbReference type="NCBI Taxonomy" id="2829501"/>
    <lineage>
        <taxon>Bacteria</taxon>
        <taxon>Pseudomonadati</taxon>
        <taxon>Pseudomonadota</taxon>
        <taxon>Alphaproteobacteria</taxon>
        <taxon>Rhodobacterales</taxon>
        <taxon>Roseobacteraceae</taxon>
        <taxon>Sulfitobacter</taxon>
    </lineage>
</organism>
<feature type="signal peptide" evidence="1">
    <location>
        <begin position="1"/>
        <end position="26"/>
    </location>
</feature>
<reference evidence="2" key="1">
    <citation type="submission" date="2021-04" db="EMBL/GenBank/DDBJ databases">
        <title>Complete genome sequence for Sulfitobacter sp. strain JK7-1.</title>
        <authorList>
            <person name="Park S.-J."/>
        </authorList>
    </citation>
    <scope>NUCLEOTIDE SEQUENCE</scope>
    <source>
        <strain evidence="2">JK7-1</strain>
    </source>
</reference>
<gene>
    <name evidence="2" type="ORF">KDD17_14270</name>
</gene>
<dbReference type="RefSeq" id="WP_212704274.1">
    <property type="nucleotide sequence ID" value="NZ_CP073581.1"/>
</dbReference>
<dbReference type="Pfam" id="PF11102">
    <property type="entry name" value="YjbF"/>
    <property type="match status" value="1"/>
</dbReference>
<dbReference type="EMBL" id="CP073581">
    <property type="protein sequence ID" value="QUJ76076.1"/>
    <property type="molecule type" value="Genomic_DNA"/>
</dbReference>
<dbReference type="Gene3D" id="2.40.360.10">
    <property type="entry name" value="YmcC-like"/>
    <property type="match status" value="1"/>
</dbReference>
<dbReference type="InterPro" id="IPR023373">
    <property type="entry name" value="YmcC_sf"/>
</dbReference>
<keyword evidence="2" id="KW-0449">Lipoprotein</keyword>
<dbReference type="Proteomes" id="UP000683291">
    <property type="component" value="Chromosome 1"/>
</dbReference>
<sequence length="235" mass="25582">MRRMGRGALGALVGLSLLAACSSESANEERSLGTVLVGSLREAVRTQRAERAPKVQVTPKMLAETREAALQINPELLGGSDFLRRAASRRDSHPGRVEIWNSSDNAQVFLRDGVLVGTRGVGGDIIAADATMTVLAVQGRRANAGLRSYEISNGDATTTKFQLQCDVSVVGRENIIVVNQKFPTTHLRENCRAGEDARTVLSNDYWVQDGSGLVRKSRQWVGPRSGYFEMILLKN</sequence>
<dbReference type="SUPFAM" id="SSF159270">
    <property type="entry name" value="YmcC-like"/>
    <property type="match status" value="1"/>
</dbReference>
<accession>A0A975JD57</accession>
<evidence type="ECO:0000256" key="1">
    <source>
        <dbReference type="SAM" id="SignalP"/>
    </source>
</evidence>
<protein>
    <submittedName>
        <fullName evidence="2">YjbF family lipoprotein</fullName>
    </submittedName>
</protein>
<dbReference type="AlphaFoldDB" id="A0A975JD57"/>